<reference evidence="13" key="1">
    <citation type="submission" date="2020-06" db="EMBL/GenBank/DDBJ databases">
        <authorList>
            <consortium name="Wellcome Sanger Institute Data Sharing"/>
        </authorList>
    </citation>
    <scope>NUCLEOTIDE SEQUENCE [LARGE SCALE GENOMIC DNA]</scope>
</reference>
<dbReference type="InterPro" id="IPR003598">
    <property type="entry name" value="Ig_sub2"/>
</dbReference>
<evidence type="ECO:0000313" key="13">
    <source>
        <dbReference type="Ensembl" id="ENSGWIP00000051602.1"/>
    </source>
</evidence>
<dbReference type="Proteomes" id="UP000694680">
    <property type="component" value="Chromosome 14"/>
</dbReference>
<feature type="signal peptide" evidence="11">
    <location>
        <begin position="1"/>
        <end position="22"/>
    </location>
</feature>
<dbReference type="InterPro" id="IPR013783">
    <property type="entry name" value="Ig-like_fold"/>
</dbReference>
<keyword evidence="5" id="KW-0677">Repeat</keyword>
<feature type="transmembrane region" description="Helical" evidence="10">
    <location>
        <begin position="261"/>
        <end position="288"/>
    </location>
</feature>
<dbReference type="Pfam" id="PF13927">
    <property type="entry name" value="Ig_3"/>
    <property type="match status" value="1"/>
</dbReference>
<protein>
    <recommendedName>
        <fullName evidence="2">V-set and immunoglobulin domain-containing protein 1</fullName>
    </recommendedName>
</protein>
<evidence type="ECO:0000256" key="11">
    <source>
        <dbReference type="SAM" id="SignalP"/>
    </source>
</evidence>
<feature type="domain" description="Ig-like" evidence="12">
    <location>
        <begin position="21"/>
        <end position="156"/>
    </location>
</feature>
<evidence type="ECO:0000256" key="1">
    <source>
        <dbReference type="ARBA" id="ARBA00004479"/>
    </source>
</evidence>
<dbReference type="PANTHER" id="PTHR44974:SF1">
    <property type="entry name" value="V-SET AND IMMUNOGLOBULIN DOMAIN-CONTAINING PROTEIN 1"/>
    <property type="match status" value="1"/>
</dbReference>
<dbReference type="PANTHER" id="PTHR44974">
    <property type="entry name" value="V-SET AND IMMUNOGLOBULIN DOMAIN-CONTAINING PROTEIN 1"/>
    <property type="match status" value="1"/>
</dbReference>
<evidence type="ECO:0000256" key="2">
    <source>
        <dbReference type="ARBA" id="ARBA00017514"/>
    </source>
</evidence>
<dbReference type="SMART" id="SM00409">
    <property type="entry name" value="IG"/>
    <property type="match status" value="2"/>
</dbReference>
<keyword evidence="7 10" id="KW-0472">Membrane</keyword>
<proteinExistence type="predicted"/>
<feature type="chain" id="PRO_5034514034" description="V-set and immunoglobulin domain-containing protein 1" evidence="11">
    <location>
        <begin position="23"/>
        <end position="321"/>
    </location>
</feature>
<evidence type="ECO:0000256" key="7">
    <source>
        <dbReference type="ARBA" id="ARBA00023136"/>
    </source>
</evidence>
<sequence>PNLAFRISFLLYFLFFTGLVELITVTTPQKYVNVTKGGNVLLQCMFVSTEEETSSLTIQWEFDSSSAPAVGPEQCGVASSKCCMRFSDTFQICYYQSGKVAITSSYEGRLQPPFSPEISKNASITLSNMQQSDAGVYSCDIHNFPDVEGRSQANIIVNVFEKPSVPFCSVHGNVETGHPVTLTCHSEHGSPKPAYTWTRADAAQATKTLMLPQVCNSVSPATPTGVLKFSNVSQFEFGEYQCNASNVLGFEACTVELNPELGAGVIAGAVIGAILGCVLIALVVWFIVHTVKKQKYKAVNVAEFLGSQSGVRVLPGVRKLS</sequence>
<dbReference type="InterPro" id="IPR003599">
    <property type="entry name" value="Ig_sub"/>
</dbReference>
<dbReference type="InterPro" id="IPR029861">
    <property type="entry name" value="VSIG1"/>
</dbReference>
<reference evidence="13" key="2">
    <citation type="submission" date="2025-08" db="UniProtKB">
        <authorList>
            <consortium name="Ensembl"/>
        </authorList>
    </citation>
    <scope>IDENTIFICATION</scope>
</reference>
<dbReference type="Gene3D" id="2.60.40.10">
    <property type="entry name" value="Immunoglobulins"/>
    <property type="match status" value="2"/>
</dbReference>
<evidence type="ECO:0000256" key="10">
    <source>
        <dbReference type="SAM" id="Phobius"/>
    </source>
</evidence>
<comment type="subcellular location">
    <subcellularLocation>
        <location evidence="1">Membrane</location>
        <topology evidence="1">Single-pass type I membrane protein</topology>
    </subcellularLocation>
</comment>
<dbReference type="AlphaFoldDB" id="A0A8C5HW02"/>
<dbReference type="GO" id="GO:0005886">
    <property type="term" value="C:plasma membrane"/>
    <property type="evidence" value="ECO:0007669"/>
    <property type="project" value="InterPro"/>
</dbReference>
<dbReference type="SMART" id="SM00408">
    <property type="entry name" value="IGc2"/>
    <property type="match status" value="2"/>
</dbReference>
<reference evidence="13" key="3">
    <citation type="submission" date="2025-09" db="UniProtKB">
        <authorList>
            <consortium name="Ensembl"/>
        </authorList>
    </citation>
    <scope>IDENTIFICATION</scope>
</reference>
<dbReference type="InterPro" id="IPR013106">
    <property type="entry name" value="Ig_V-set"/>
</dbReference>
<dbReference type="InterPro" id="IPR007110">
    <property type="entry name" value="Ig-like_dom"/>
</dbReference>
<evidence type="ECO:0000256" key="6">
    <source>
        <dbReference type="ARBA" id="ARBA00022989"/>
    </source>
</evidence>
<feature type="domain" description="Ig-like" evidence="12">
    <location>
        <begin position="163"/>
        <end position="258"/>
    </location>
</feature>
<keyword evidence="14" id="KW-1185">Reference proteome</keyword>
<dbReference type="GO" id="GO:0030277">
    <property type="term" value="P:maintenance of gastrointestinal epithelium"/>
    <property type="evidence" value="ECO:0007669"/>
    <property type="project" value="InterPro"/>
</dbReference>
<evidence type="ECO:0000256" key="5">
    <source>
        <dbReference type="ARBA" id="ARBA00022737"/>
    </source>
</evidence>
<dbReference type="PROSITE" id="PS50835">
    <property type="entry name" value="IG_LIKE"/>
    <property type="match status" value="2"/>
</dbReference>
<keyword evidence="9" id="KW-0393">Immunoglobulin domain</keyword>
<evidence type="ECO:0000256" key="8">
    <source>
        <dbReference type="ARBA" id="ARBA00023157"/>
    </source>
</evidence>
<keyword evidence="4 11" id="KW-0732">Signal</keyword>
<dbReference type="SUPFAM" id="SSF48726">
    <property type="entry name" value="Immunoglobulin"/>
    <property type="match status" value="2"/>
</dbReference>
<keyword evidence="3 10" id="KW-0812">Transmembrane</keyword>
<dbReference type="GO" id="GO:0003382">
    <property type="term" value="P:epithelial cell morphogenesis"/>
    <property type="evidence" value="ECO:0007669"/>
    <property type="project" value="InterPro"/>
</dbReference>
<dbReference type="Pfam" id="PF07686">
    <property type="entry name" value="V-set"/>
    <property type="match status" value="1"/>
</dbReference>
<evidence type="ECO:0000259" key="12">
    <source>
        <dbReference type="PROSITE" id="PS50835"/>
    </source>
</evidence>
<name>A0A8C5HW02_GOUWI</name>
<evidence type="ECO:0000256" key="9">
    <source>
        <dbReference type="ARBA" id="ARBA00023319"/>
    </source>
</evidence>
<accession>A0A8C5HW02</accession>
<dbReference type="Ensembl" id="ENSGWIT00000055698.1">
    <property type="protein sequence ID" value="ENSGWIP00000051602.1"/>
    <property type="gene ID" value="ENSGWIG00000024991.1"/>
</dbReference>
<organism evidence="13 14">
    <name type="scientific">Gouania willdenowi</name>
    <name type="common">Blunt-snouted clingfish</name>
    <name type="synonym">Lepadogaster willdenowi</name>
    <dbReference type="NCBI Taxonomy" id="441366"/>
    <lineage>
        <taxon>Eukaryota</taxon>
        <taxon>Metazoa</taxon>
        <taxon>Chordata</taxon>
        <taxon>Craniata</taxon>
        <taxon>Vertebrata</taxon>
        <taxon>Euteleostomi</taxon>
        <taxon>Actinopterygii</taxon>
        <taxon>Neopterygii</taxon>
        <taxon>Teleostei</taxon>
        <taxon>Neoteleostei</taxon>
        <taxon>Acanthomorphata</taxon>
        <taxon>Ovalentaria</taxon>
        <taxon>Blenniimorphae</taxon>
        <taxon>Blenniiformes</taxon>
        <taxon>Gobiesocoidei</taxon>
        <taxon>Gobiesocidae</taxon>
        <taxon>Gobiesocinae</taxon>
        <taxon>Gouania</taxon>
    </lineage>
</organism>
<evidence type="ECO:0000256" key="4">
    <source>
        <dbReference type="ARBA" id="ARBA00022729"/>
    </source>
</evidence>
<keyword evidence="6 10" id="KW-1133">Transmembrane helix</keyword>
<evidence type="ECO:0000313" key="14">
    <source>
        <dbReference type="Proteomes" id="UP000694680"/>
    </source>
</evidence>
<evidence type="ECO:0000256" key="3">
    <source>
        <dbReference type="ARBA" id="ARBA00022692"/>
    </source>
</evidence>
<dbReference type="InterPro" id="IPR036179">
    <property type="entry name" value="Ig-like_dom_sf"/>
</dbReference>
<keyword evidence="8" id="KW-1015">Disulfide bond</keyword>